<keyword evidence="4" id="KW-0132">Cell division</keyword>
<evidence type="ECO:0000256" key="2">
    <source>
        <dbReference type="ARBA" id="ARBA00018787"/>
    </source>
</evidence>
<evidence type="ECO:0000256" key="5">
    <source>
        <dbReference type="ARBA" id="ARBA00023054"/>
    </source>
</evidence>
<keyword evidence="10" id="KW-1185">Reference proteome</keyword>
<dbReference type="InterPro" id="IPR019933">
    <property type="entry name" value="DivIVA_domain"/>
</dbReference>
<evidence type="ECO:0000256" key="7">
    <source>
        <dbReference type="ARBA" id="ARBA00031737"/>
    </source>
</evidence>
<keyword evidence="5" id="KW-0175">Coiled coil</keyword>
<reference evidence="9 10" key="1">
    <citation type="submission" date="2021-01" db="EMBL/GenBank/DDBJ databases">
        <title>Whole genome shotgun sequence of Verrucosispora qiuiae NBRC 106684.</title>
        <authorList>
            <person name="Komaki H."/>
            <person name="Tamura T."/>
        </authorList>
    </citation>
    <scope>NUCLEOTIDE SEQUENCE [LARGE SCALE GENOMIC DNA]</scope>
    <source>
        <strain evidence="9 10">NBRC 106684</strain>
    </source>
</reference>
<dbReference type="NCBIfam" id="TIGR03544">
    <property type="entry name" value="DivI1A_domain"/>
    <property type="match status" value="1"/>
</dbReference>
<evidence type="ECO:0000256" key="4">
    <source>
        <dbReference type="ARBA" id="ARBA00022618"/>
    </source>
</evidence>
<dbReference type="Proteomes" id="UP000653076">
    <property type="component" value="Unassembled WGS sequence"/>
</dbReference>
<feature type="region of interest" description="Disordered" evidence="8">
    <location>
        <begin position="1"/>
        <end position="45"/>
    </location>
</feature>
<protein>
    <recommendedName>
        <fullName evidence="2">Cell wall synthesis protein Wag31</fullName>
    </recommendedName>
    <alternativeName>
        <fullName evidence="7">Antigen 84</fullName>
    </alternativeName>
</protein>
<feature type="compositionally biased region" description="Basic residues" evidence="8">
    <location>
        <begin position="1"/>
        <end position="10"/>
    </location>
</feature>
<dbReference type="InterPro" id="IPR007793">
    <property type="entry name" value="DivIVA_fam"/>
</dbReference>
<evidence type="ECO:0000256" key="3">
    <source>
        <dbReference type="ARBA" id="ARBA00022490"/>
    </source>
</evidence>
<dbReference type="Pfam" id="PF05103">
    <property type="entry name" value="DivIVA"/>
    <property type="match status" value="1"/>
</dbReference>
<gene>
    <name evidence="9" type="ORF">Vqi01_07630</name>
</gene>
<keyword evidence="6" id="KW-0131">Cell cycle</keyword>
<proteinExistence type="predicted"/>
<dbReference type="EMBL" id="BOPC01000011">
    <property type="protein sequence ID" value="GIJ25601.1"/>
    <property type="molecule type" value="Genomic_DNA"/>
</dbReference>
<dbReference type="Gene3D" id="6.10.250.660">
    <property type="match status" value="1"/>
</dbReference>
<evidence type="ECO:0000256" key="6">
    <source>
        <dbReference type="ARBA" id="ARBA00023306"/>
    </source>
</evidence>
<organism evidence="9 10">
    <name type="scientific">Micromonospora qiuiae</name>
    <dbReference type="NCBI Taxonomy" id="502268"/>
    <lineage>
        <taxon>Bacteria</taxon>
        <taxon>Bacillati</taxon>
        <taxon>Actinomycetota</taxon>
        <taxon>Actinomycetes</taxon>
        <taxon>Micromonosporales</taxon>
        <taxon>Micromonosporaceae</taxon>
        <taxon>Micromonospora</taxon>
    </lineage>
</organism>
<comment type="subcellular location">
    <subcellularLocation>
        <location evidence="1">Cytoplasm</location>
    </subcellularLocation>
</comment>
<accession>A0ABQ4J621</accession>
<evidence type="ECO:0000256" key="1">
    <source>
        <dbReference type="ARBA" id="ARBA00004496"/>
    </source>
</evidence>
<evidence type="ECO:0000313" key="10">
    <source>
        <dbReference type="Proteomes" id="UP000653076"/>
    </source>
</evidence>
<evidence type="ECO:0000313" key="9">
    <source>
        <dbReference type="EMBL" id="GIJ25601.1"/>
    </source>
</evidence>
<sequence length="148" mass="17318">MRIPFRRRRAGRYDARHTRQAAEHTRQAAENAGQLDGQRGEQRGESYGIGTCYRAASYRPWQVRDRRFRLGRRGYDPAEVTEFLGRVADDLEAAYRQVAESHREAARVRDALRRWQSEWGQGRQGGANQRPAYHRPVDQRPVNQGVWR</sequence>
<name>A0ABQ4J621_9ACTN</name>
<evidence type="ECO:0000256" key="8">
    <source>
        <dbReference type="SAM" id="MobiDB-lite"/>
    </source>
</evidence>
<comment type="caution">
    <text evidence="9">The sequence shown here is derived from an EMBL/GenBank/DDBJ whole genome shotgun (WGS) entry which is preliminary data.</text>
</comment>
<feature type="region of interest" description="Disordered" evidence="8">
    <location>
        <begin position="119"/>
        <end position="148"/>
    </location>
</feature>
<feature type="compositionally biased region" description="Basic and acidic residues" evidence="8">
    <location>
        <begin position="11"/>
        <end position="27"/>
    </location>
</feature>
<keyword evidence="3" id="KW-0963">Cytoplasm</keyword>